<sequence>MAATSQAVSLLLKAQKSLQKATSSASSGFSSWFSNSTTNYETTGDLFQQTGNQFKLEKRFKEAGDAFREEAKCREAMGDDARNEAASAWWNAAKAYKQGYPDLAVDALSHTITQFCATGKFRQAADREKEIAQIYVKELNDIKRGCESYDQAADWYDQEDSKATATSCRRDAADLYAELGDYTAAIDRYKKVAESYMDSPLTRFNVKEVWLRQGLCALAMGDFTQASNLLSYTRTIDPTFQTTREAKFLSTLTDAFSQGDVEMFTNALVEWDHISKLDNWKTGILLAAKQKLQADDGGDYR</sequence>
<keyword evidence="3 4" id="KW-0653">Protein transport</keyword>
<reference evidence="5 7" key="1">
    <citation type="submission" date="2014-04" db="EMBL/GenBank/DDBJ databases">
        <authorList>
            <consortium name="DOE Joint Genome Institute"/>
            <person name="Kuo A."/>
            <person name="Zuccaro A."/>
            <person name="Kohler A."/>
            <person name="Nagy L.G."/>
            <person name="Floudas D."/>
            <person name="Copeland A."/>
            <person name="Barry K.W."/>
            <person name="Cichocki N."/>
            <person name="Veneault-Fourrey C."/>
            <person name="LaButti K."/>
            <person name="Lindquist E.A."/>
            <person name="Lipzen A."/>
            <person name="Lundell T."/>
            <person name="Morin E."/>
            <person name="Murat C."/>
            <person name="Sun H."/>
            <person name="Tunlid A."/>
            <person name="Henrissat B."/>
            <person name="Grigoriev I.V."/>
            <person name="Hibbett D.S."/>
            <person name="Martin F."/>
            <person name="Nordberg H.P."/>
            <person name="Cantor M.N."/>
            <person name="Hua S.X."/>
        </authorList>
    </citation>
    <scope>NUCLEOTIDE SEQUENCE [LARGE SCALE GENOMIC DNA]</scope>
    <source>
        <strain evidence="5 7">MAFF 305830</strain>
    </source>
</reference>
<dbReference type="GO" id="GO:0019905">
    <property type="term" value="F:syntaxin binding"/>
    <property type="evidence" value="ECO:0007669"/>
    <property type="project" value="TreeGrafter"/>
</dbReference>
<dbReference type="CDD" id="cd15832">
    <property type="entry name" value="SNAP"/>
    <property type="match status" value="1"/>
</dbReference>
<dbReference type="PANTHER" id="PTHR13768:SF8">
    <property type="entry name" value="ALPHA-SOLUBLE NSF ATTACHMENT PROTEIN"/>
    <property type="match status" value="1"/>
</dbReference>
<dbReference type="Gene3D" id="1.25.40.10">
    <property type="entry name" value="Tetratricopeptide repeat domain"/>
    <property type="match status" value="1"/>
</dbReference>
<evidence type="ECO:0000313" key="5">
    <source>
        <dbReference type="EMBL" id="KIM27764.1"/>
    </source>
</evidence>
<dbReference type="GO" id="GO:0035494">
    <property type="term" value="P:SNARE complex disassembly"/>
    <property type="evidence" value="ECO:0007669"/>
    <property type="project" value="TreeGrafter"/>
</dbReference>
<reference evidence="5" key="3">
    <citation type="submission" date="2015-02" db="EMBL/GenBank/DDBJ databases">
        <title>Evolutionary Origins and Diversification of the Mycorrhizal Mutualists.</title>
        <authorList>
            <consortium name="DOE Joint Genome Institute"/>
            <consortium name="Mycorrhizal Genomics Consortium"/>
            <person name="Kohler A."/>
            <person name="Kuo A."/>
            <person name="Nagy L.G."/>
            <person name="Floudas D."/>
            <person name="Copeland A."/>
            <person name="Barry K.W."/>
            <person name="Cichocki N."/>
            <person name="Veneault-Fourrey C."/>
            <person name="LaButti K."/>
            <person name="Lindquist E.A."/>
            <person name="Lipzen A."/>
            <person name="Lundell T."/>
            <person name="Morin E."/>
            <person name="Murat C."/>
            <person name="Riley R."/>
            <person name="Ohm R."/>
            <person name="Sun H."/>
            <person name="Tunlid A."/>
            <person name="Henrissat B."/>
            <person name="Grigoriev I.V."/>
            <person name="Hibbett D.S."/>
            <person name="Martin F."/>
        </authorList>
    </citation>
    <scope>NUCLEOTIDE SEQUENCE</scope>
    <source>
        <strain evidence="5">MAFF 305830</strain>
    </source>
</reference>
<evidence type="ECO:0000256" key="2">
    <source>
        <dbReference type="ARBA" id="ARBA00022448"/>
    </source>
</evidence>
<dbReference type="InterPro" id="IPR000744">
    <property type="entry name" value="NSF_attach"/>
</dbReference>
<dbReference type="STRING" id="933852.A0A0C3B6K1"/>
<dbReference type="Pfam" id="PF14938">
    <property type="entry name" value="SNAP"/>
    <property type="match status" value="1"/>
</dbReference>
<dbReference type="EMBL" id="KN824295">
    <property type="protein sequence ID" value="KIM27978.1"/>
    <property type="molecule type" value="Genomic_DNA"/>
</dbReference>
<dbReference type="GO" id="GO:0005483">
    <property type="term" value="F:soluble NSF attachment protein activity"/>
    <property type="evidence" value="ECO:0007669"/>
    <property type="project" value="TreeGrafter"/>
</dbReference>
<accession>A0A0C3B6K1</accession>
<dbReference type="InterPro" id="IPR011990">
    <property type="entry name" value="TPR-like_helical_dom_sf"/>
</dbReference>
<dbReference type="GO" id="GO:0005774">
    <property type="term" value="C:vacuolar membrane"/>
    <property type="evidence" value="ECO:0007669"/>
    <property type="project" value="TreeGrafter"/>
</dbReference>
<comment type="similarity">
    <text evidence="1 4">Belongs to the SNAP family.</text>
</comment>
<reference evidence="7" key="2">
    <citation type="submission" date="2015-01" db="EMBL/GenBank/DDBJ databases">
        <title>Evolutionary Origins and Diversification of the Mycorrhizal Mutualists.</title>
        <authorList>
            <consortium name="DOE Joint Genome Institute"/>
            <consortium name="Mycorrhizal Genomics Consortium"/>
            <person name="Kohler A."/>
            <person name="Kuo A."/>
            <person name="Nagy L.G."/>
            <person name="Floudas D."/>
            <person name="Copeland A."/>
            <person name="Barry K.W."/>
            <person name="Cichocki N."/>
            <person name="Veneault-Fourrey C."/>
            <person name="LaButti K."/>
            <person name="Lindquist E.A."/>
            <person name="Lipzen A."/>
            <person name="Lundell T."/>
            <person name="Morin E."/>
            <person name="Murat C."/>
            <person name="Riley R."/>
            <person name="Ohm R."/>
            <person name="Sun H."/>
            <person name="Tunlid A."/>
            <person name="Henrissat B."/>
            <person name="Grigoriev I.V."/>
            <person name="Hibbett D.S."/>
            <person name="Martin F."/>
        </authorList>
    </citation>
    <scope>NUCLEOTIDE SEQUENCE [LARGE SCALE GENOMIC DNA]</scope>
    <source>
        <strain evidence="6 7">MAFF 305830</strain>
    </source>
</reference>
<dbReference type="EMBL" id="KN824297">
    <property type="protein sequence ID" value="KIM27764.1"/>
    <property type="molecule type" value="Genomic_DNA"/>
</dbReference>
<gene>
    <name evidence="6" type="ORF">M408DRAFT_329651</name>
    <name evidence="5" type="ORF">M408DRAFT_329916</name>
</gene>
<keyword evidence="7" id="KW-1185">Reference proteome</keyword>
<evidence type="ECO:0008006" key="8">
    <source>
        <dbReference type="Google" id="ProtNLM"/>
    </source>
</evidence>
<dbReference type="OrthoDB" id="9984275at2759"/>
<dbReference type="AlphaFoldDB" id="A0A0C3B6K1"/>
<organism evidence="5 7">
    <name type="scientific">Serendipita vermifera MAFF 305830</name>
    <dbReference type="NCBI Taxonomy" id="933852"/>
    <lineage>
        <taxon>Eukaryota</taxon>
        <taxon>Fungi</taxon>
        <taxon>Dikarya</taxon>
        <taxon>Basidiomycota</taxon>
        <taxon>Agaricomycotina</taxon>
        <taxon>Agaricomycetes</taxon>
        <taxon>Sebacinales</taxon>
        <taxon>Serendipitaceae</taxon>
        <taxon>Serendipita</taxon>
    </lineage>
</organism>
<dbReference type="Proteomes" id="UP000054097">
    <property type="component" value="Unassembled WGS sequence"/>
</dbReference>
<evidence type="ECO:0000313" key="7">
    <source>
        <dbReference type="Proteomes" id="UP000054097"/>
    </source>
</evidence>
<dbReference type="HOGENOM" id="CLU_046329_0_2_1"/>
<evidence type="ECO:0000313" key="6">
    <source>
        <dbReference type="EMBL" id="KIM27978.1"/>
    </source>
</evidence>
<name>A0A0C3B6K1_SERVB</name>
<evidence type="ECO:0000256" key="3">
    <source>
        <dbReference type="ARBA" id="ARBA00022927"/>
    </source>
</evidence>
<protein>
    <recommendedName>
        <fullName evidence="8">Vesicular-fusion protein SEC17</fullName>
    </recommendedName>
</protein>
<comment type="function">
    <text evidence="4">Required for vesicular transport between the endoplasmic reticulum and the Golgi apparatus.</text>
</comment>
<evidence type="ECO:0000256" key="1">
    <source>
        <dbReference type="ARBA" id="ARBA00010050"/>
    </source>
</evidence>
<proteinExistence type="inferred from homology"/>
<dbReference type="PANTHER" id="PTHR13768">
    <property type="entry name" value="SOLUBLE NSF ATTACHMENT PROTEIN SNAP"/>
    <property type="match status" value="1"/>
</dbReference>
<keyword evidence="2 4" id="KW-0813">Transport</keyword>
<dbReference type="GO" id="GO:0006886">
    <property type="term" value="P:intracellular protein transport"/>
    <property type="evidence" value="ECO:0007669"/>
    <property type="project" value="UniProtKB-UniRule"/>
</dbReference>
<keyword evidence="4" id="KW-0472">Membrane</keyword>
<comment type="subcellular location">
    <subcellularLocation>
        <location evidence="4">Membrane</location>
        <topology evidence="4">Peripheral membrane protein</topology>
    </subcellularLocation>
</comment>
<evidence type="ECO:0000256" key="4">
    <source>
        <dbReference type="RuleBase" id="RU367013"/>
    </source>
</evidence>
<keyword evidence="4" id="KW-0931">ER-Golgi transport</keyword>
<dbReference type="GO" id="GO:0031201">
    <property type="term" value="C:SNARE complex"/>
    <property type="evidence" value="ECO:0007669"/>
    <property type="project" value="TreeGrafter"/>
</dbReference>
<dbReference type="PRINTS" id="PR00448">
    <property type="entry name" value="NSFATTACHMNT"/>
</dbReference>
<dbReference type="SUPFAM" id="SSF48452">
    <property type="entry name" value="TPR-like"/>
    <property type="match status" value="1"/>
</dbReference>